<sequence length="88" mass="10104">MITPLLRMVTCHWTARRIQRYLDADPSAPLTPGEVARLESHLAICERCTRLGEEHQVLRRALSHWPGRALPDEEAVARLRSFVDELMS</sequence>
<protein>
    <recommendedName>
        <fullName evidence="1">Putative zinc-finger domain-containing protein</fullName>
    </recommendedName>
</protein>
<dbReference type="RefSeq" id="WP_344257430.1">
    <property type="nucleotide sequence ID" value="NZ_BAAARE010000039.1"/>
</dbReference>
<reference evidence="2 3" key="1">
    <citation type="journal article" date="2019" name="Int. J. Syst. Evol. Microbiol.">
        <title>The Global Catalogue of Microorganisms (GCM) 10K type strain sequencing project: providing services to taxonomists for standard genome sequencing and annotation.</title>
        <authorList>
            <consortium name="The Broad Institute Genomics Platform"/>
            <consortium name="The Broad Institute Genome Sequencing Center for Infectious Disease"/>
            <person name="Wu L."/>
            <person name="Ma J."/>
        </authorList>
    </citation>
    <scope>NUCLEOTIDE SEQUENCE [LARGE SCALE GENOMIC DNA]</scope>
    <source>
        <strain evidence="2 3">JCM 16259</strain>
    </source>
</reference>
<keyword evidence="3" id="KW-1185">Reference proteome</keyword>
<dbReference type="Pfam" id="PF13490">
    <property type="entry name" value="zf-HC2"/>
    <property type="match status" value="1"/>
</dbReference>
<feature type="domain" description="Putative zinc-finger" evidence="1">
    <location>
        <begin position="11"/>
        <end position="48"/>
    </location>
</feature>
<dbReference type="EMBL" id="BAAARE010000039">
    <property type="protein sequence ID" value="GAA2502554.1"/>
    <property type="molecule type" value="Genomic_DNA"/>
</dbReference>
<evidence type="ECO:0000313" key="3">
    <source>
        <dbReference type="Proteomes" id="UP001500730"/>
    </source>
</evidence>
<dbReference type="InterPro" id="IPR027383">
    <property type="entry name" value="Znf_put"/>
</dbReference>
<evidence type="ECO:0000313" key="2">
    <source>
        <dbReference type="EMBL" id="GAA2502554.1"/>
    </source>
</evidence>
<name>A0ABN3MKB8_9MICO</name>
<proteinExistence type="predicted"/>
<accession>A0ABN3MKB8</accession>
<gene>
    <name evidence="2" type="ORF">GCM10009858_45870</name>
</gene>
<comment type="caution">
    <text evidence="2">The sequence shown here is derived from an EMBL/GenBank/DDBJ whole genome shotgun (WGS) entry which is preliminary data.</text>
</comment>
<dbReference type="Proteomes" id="UP001500730">
    <property type="component" value="Unassembled WGS sequence"/>
</dbReference>
<evidence type="ECO:0000259" key="1">
    <source>
        <dbReference type="Pfam" id="PF13490"/>
    </source>
</evidence>
<organism evidence="2 3">
    <name type="scientific">Terrabacter carboxydivorans</name>
    <dbReference type="NCBI Taxonomy" id="619730"/>
    <lineage>
        <taxon>Bacteria</taxon>
        <taxon>Bacillati</taxon>
        <taxon>Actinomycetota</taxon>
        <taxon>Actinomycetes</taxon>
        <taxon>Micrococcales</taxon>
        <taxon>Intrasporangiaceae</taxon>
        <taxon>Terrabacter</taxon>
    </lineage>
</organism>